<accession>A0A0W0YA01</accession>
<gene>
    <name evidence="1" type="ORF">Lsan_4143</name>
</gene>
<sequence length="738" mass="85050">MPTNLDLTKLGSPSALSLLANSETIPSLVTAGAVLAVTAAFFTYSEYKNYQEKKHKKEIENVNELYSLHLKQMIVPSQGKIHGFPPIFQLVDNKYHSMHFTSQQVKDIGSDVIHGTDIALSNYRESVRATIKKLQEYYFSRKNGKKVKSDDIGAGVLSYLMYMLDTKCLNFLGYEYDIAYLDAICKFINAYASQHGEKSQRFSRLSPVYMHLLKAKQKLEKHKEVLSLEETVAELKDSCINYSDILIRTLVKMVVKDSDTDLADTVAHNELKEGVLRQHYIRSEILEIELCADTQINIPDSIFKDWIKKLSTYYLHSLSTELENEKEQFDSPDDFFIILNLANQLLGKKLSRNSKEQVKIENELKRIRKVFKESGNFISTRFNKTTKKFEIVSDPLSLVERSLIMGKIAKIAHELVSLQYLSAFLLKSIQLLGDIYVNNPEHFCQIFHVLERLCTLIQEDSLAAKKAFMELQQGNDNNMQLEEKERFPNTVRDILESIYGEIKNFGEQIKESRQIAIKTIQTRTVKSVKYEMLGIANGISQIYFGDTITTNNEEKTFPSAPSEIPENNELDLPAQPINTEQENKDSLIDSLNKLSSSLFKSVWEIQKYDFFRSKSYFLMYDALSVMKNKSLMLLQENSSVNERRDKAEKTLALTVFLFNETIAFLNKSTTERQSFSANFYNLIHDKLNNQENNNFIDRHNNKVSRFIYTHICSYGIFKTDTRKKLDIFEDLCKKTSLT</sequence>
<comment type="caution">
    <text evidence="1">The sequence shown here is derived from an EMBL/GenBank/DDBJ whole genome shotgun (WGS) entry which is preliminary data.</text>
</comment>
<evidence type="ECO:0000313" key="2">
    <source>
        <dbReference type="Proteomes" id="UP000054703"/>
    </source>
</evidence>
<proteinExistence type="predicted"/>
<protein>
    <submittedName>
        <fullName evidence="1">Uncharacterized protein</fullName>
    </submittedName>
</protein>
<dbReference type="OrthoDB" id="5630621at2"/>
<dbReference type="RefSeq" id="WP_058516009.1">
    <property type="nucleotide sequence ID" value="NZ_CAAAIH010000008.1"/>
</dbReference>
<dbReference type="EMBL" id="LNYU01000091">
    <property type="protein sequence ID" value="KTD53733.1"/>
    <property type="molecule type" value="Genomic_DNA"/>
</dbReference>
<dbReference type="PATRIC" id="fig|45074.5.peg.4450"/>
<dbReference type="AlphaFoldDB" id="A0A0W0YA01"/>
<reference evidence="1 2" key="1">
    <citation type="submission" date="2015-11" db="EMBL/GenBank/DDBJ databases">
        <title>Genomic analysis of 38 Legionella species identifies large and diverse effector repertoires.</title>
        <authorList>
            <person name="Burstein D."/>
            <person name="Amaro F."/>
            <person name="Zusman T."/>
            <person name="Lifshitz Z."/>
            <person name="Cohen O."/>
            <person name="Gilbert J.A."/>
            <person name="Pupko T."/>
            <person name="Shuman H.A."/>
            <person name="Segal G."/>
        </authorList>
    </citation>
    <scope>NUCLEOTIDE SEQUENCE [LARGE SCALE GENOMIC DNA]</scope>
    <source>
        <strain evidence="1 2">SC-63-C7</strain>
    </source>
</reference>
<dbReference type="Proteomes" id="UP000054703">
    <property type="component" value="Unassembled WGS sequence"/>
</dbReference>
<keyword evidence="2" id="KW-1185">Reference proteome</keyword>
<evidence type="ECO:0000313" key="1">
    <source>
        <dbReference type="EMBL" id="KTD53733.1"/>
    </source>
</evidence>
<name>A0A0W0YA01_9GAMM</name>
<organism evidence="1 2">
    <name type="scientific">Legionella santicrucis</name>
    <dbReference type="NCBI Taxonomy" id="45074"/>
    <lineage>
        <taxon>Bacteria</taxon>
        <taxon>Pseudomonadati</taxon>
        <taxon>Pseudomonadota</taxon>
        <taxon>Gammaproteobacteria</taxon>
        <taxon>Legionellales</taxon>
        <taxon>Legionellaceae</taxon>
        <taxon>Legionella</taxon>
    </lineage>
</organism>